<reference evidence="2" key="1">
    <citation type="journal article" date="2019" name="Int. J. Syst. Evol. Microbiol.">
        <title>The Global Catalogue of Microorganisms (GCM) 10K type strain sequencing project: providing services to taxonomists for standard genome sequencing and annotation.</title>
        <authorList>
            <consortium name="The Broad Institute Genomics Platform"/>
            <consortium name="The Broad Institute Genome Sequencing Center for Infectious Disease"/>
            <person name="Wu L."/>
            <person name="Ma J."/>
        </authorList>
    </citation>
    <scope>NUCLEOTIDE SEQUENCE [LARGE SCALE GENOMIC DNA]</scope>
    <source>
        <strain evidence="2">KCTC 5701</strain>
    </source>
</reference>
<dbReference type="InterPro" id="IPR044000">
    <property type="entry name" value="Phage_tube_2"/>
</dbReference>
<dbReference type="EMBL" id="JBHSOE010000003">
    <property type="protein sequence ID" value="MFC5654525.1"/>
    <property type="molecule type" value="Genomic_DNA"/>
</dbReference>
<evidence type="ECO:0000313" key="2">
    <source>
        <dbReference type="Proteomes" id="UP001596065"/>
    </source>
</evidence>
<protein>
    <submittedName>
        <fullName evidence="1">Phage tail tube protein</fullName>
    </submittedName>
</protein>
<evidence type="ECO:0000313" key="1">
    <source>
        <dbReference type="EMBL" id="MFC5654525.1"/>
    </source>
</evidence>
<dbReference type="Proteomes" id="UP001596065">
    <property type="component" value="Unassembled WGS sequence"/>
</dbReference>
<organism evidence="1 2">
    <name type="scientific">Streptomyces nogalater</name>
    <dbReference type="NCBI Taxonomy" id="38314"/>
    <lineage>
        <taxon>Bacteria</taxon>
        <taxon>Bacillati</taxon>
        <taxon>Actinomycetota</taxon>
        <taxon>Actinomycetes</taxon>
        <taxon>Kitasatosporales</taxon>
        <taxon>Streptomycetaceae</taxon>
        <taxon>Streptomyces</taxon>
    </lineage>
</organism>
<dbReference type="Pfam" id="PF18906">
    <property type="entry name" value="Phage_tube_2"/>
    <property type="match status" value="1"/>
</dbReference>
<dbReference type="RefSeq" id="WP_344347295.1">
    <property type="nucleotide sequence ID" value="NZ_BAAASM010000009.1"/>
</dbReference>
<accession>A0ABW0W8K4</accession>
<sequence>MATPRTFAPAKQFVGIANEVTQGSPVAMTATVLVDEVKPKDNQNFLDDKSWRGSMGSDSFAKIAGTKTAELELGGPAYGDGIGYFLRNVLGDLAYVGTPTGSGGTTLSQSVTAGATSITAVATIPAGTTVQIGTGATAECFITGAPTGSGPYTIPLSTPAGGLAYQHASNEAVQPVTAPFTQVHSLLNSGSGQPISHTVTHFLGPTGTSGARQYPGFCVSELGLKWNAESELLTWSGKGTSFPSVPLATAPVAAPSTVLPVASWRMTVGIGGPASGVTQVATVTDGELTIKRELSPYFTVTGTQTPYIIQRGGLSVDGKLNFVAADESPLLWMLNNTQPSLQLYIDNGLTGAQKVVFQVDCGIAAFTESEADGGKAAVEYGNSFSALFNTANAGGSGGYSPIKVSATNNVPPGTY</sequence>
<gene>
    <name evidence="1" type="ORF">ACFP3J_03325</name>
</gene>
<keyword evidence="2" id="KW-1185">Reference proteome</keyword>
<comment type="caution">
    <text evidence="1">The sequence shown here is derived from an EMBL/GenBank/DDBJ whole genome shotgun (WGS) entry which is preliminary data.</text>
</comment>
<proteinExistence type="predicted"/>
<name>A0ABW0W8K4_STRNO</name>